<feature type="domain" description="Trigger factor C-terminal" evidence="9">
    <location>
        <begin position="272"/>
        <end position="424"/>
    </location>
</feature>
<dbReference type="RefSeq" id="YP_002049087.1">
    <property type="nucleotide sequence ID" value="NC_011087.1"/>
</dbReference>
<keyword evidence="6" id="KW-0413">Isomerase</keyword>
<dbReference type="InterPro" id="IPR046357">
    <property type="entry name" value="PPIase_dom_sf"/>
</dbReference>
<dbReference type="GO" id="GO:0043335">
    <property type="term" value="P:protein unfolding"/>
    <property type="evidence" value="ECO:0007669"/>
    <property type="project" value="TreeGrafter"/>
</dbReference>
<dbReference type="Gene3D" id="3.30.70.1050">
    <property type="entry name" value="Trigger factor ribosome-binding domain"/>
    <property type="match status" value="1"/>
</dbReference>
<dbReference type="Pfam" id="PF00254">
    <property type="entry name" value="FKBP_C"/>
    <property type="match status" value="1"/>
</dbReference>
<dbReference type="GO" id="GO:0015031">
    <property type="term" value="P:protein transport"/>
    <property type="evidence" value="ECO:0007669"/>
    <property type="project" value="InterPro"/>
</dbReference>
<reference evidence="10" key="1">
    <citation type="submission" date="2007-08" db="EMBL/GenBank/DDBJ databases">
        <authorList>
            <person name="Gloeckner G."/>
            <person name="Nowack E."/>
            <person name="Melkonian M."/>
        </authorList>
    </citation>
    <scope>NUCLEOTIDE SEQUENCE</scope>
</reference>
<reference evidence="10" key="2">
    <citation type="journal article" date="2008" name="Curr. Biol.">
        <title>Chromatophore genome sequence of Paulinella sheds light on acquisition of photosynthesis by eukaryotes.</title>
        <authorList>
            <person name="Nowack E.C.M."/>
            <person name="Melkonian M."/>
            <person name="Gloeckner G."/>
        </authorList>
    </citation>
    <scope>NUCLEOTIDE SEQUENCE [LARGE SCALE GENOMIC DNA]</scope>
</reference>
<dbReference type="PANTHER" id="PTHR30560">
    <property type="entry name" value="TRIGGER FACTOR CHAPERONE AND PEPTIDYL-PROLYL CIS/TRANS ISOMERASE"/>
    <property type="match status" value="1"/>
</dbReference>
<dbReference type="HAMAP" id="MF_00303">
    <property type="entry name" value="Trigger_factor_Tig"/>
    <property type="match status" value="1"/>
</dbReference>
<keyword evidence="10" id="KW-0934">Plastid</keyword>
<dbReference type="InterPro" id="IPR005215">
    <property type="entry name" value="Trig_fac"/>
</dbReference>
<dbReference type="InterPro" id="IPR008881">
    <property type="entry name" value="Trigger_fac_ribosome-bd_bac"/>
</dbReference>
<feature type="domain" description="PPIase FKBP-type" evidence="7">
    <location>
        <begin position="168"/>
        <end position="249"/>
    </location>
</feature>
<dbReference type="InterPro" id="IPR037041">
    <property type="entry name" value="Trigger_fac_C_sf"/>
</dbReference>
<evidence type="ECO:0000313" key="10">
    <source>
        <dbReference type="EMBL" id="ACB42877.1"/>
    </source>
</evidence>
<evidence type="ECO:0000256" key="6">
    <source>
        <dbReference type="ARBA" id="ARBA00023235"/>
    </source>
</evidence>
<dbReference type="AlphaFoldDB" id="B1X4K8"/>
<sequence length="440" mass="50356">MNTLLRIKASKRPHSRIALELTIPAKRCQVDYNAAIEKLSLNLIIPGFRKNKIPRSVMIKQIGLEKIYTVALESLIESVYIEVLDQESIEAIGQPELNKSFDRLLECFNPSSDIIVILETDVLPKPILKKTKELIAIVQPLDPDIFNIDELLEQSRKRLTTSKLVKNRPARSGDISVINFTGSYKDNREIIHSDNVEINLEDHYMLTGLTEGIIGMRINEKKDIECQFSESHVKKDTLGRKAIFNVTLKQLKVRENPTLNDAFAKQVSESLTLLELQSELKIHVKKEIDLHTQFNRQEALVKALIEQLELEIPETLIQQEIYYLIEQTARKLAQKGTDVKRLFTPELVRSLMNTSRVEAEKNLRRSLALKTLAEVEKIVVSANEINEKINQISEIGNNPELLNNHEIRHAVLDDLLQDKLLDWLELNSKVKESNKASNKN</sequence>
<gene>
    <name evidence="10" type="primary">tig</name>
    <name evidence="10" type="ordered locus">PCC_0438</name>
</gene>
<dbReference type="GO" id="GO:0051083">
    <property type="term" value="P:'de novo' cotranslational protein folding"/>
    <property type="evidence" value="ECO:0007669"/>
    <property type="project" value="TreeGrafter"/>
</dbReference>
<dbReference type="GeneID" id="6481854"/>
<dbReference type="InterPro" id="IPR036611">
    <property type="entry name" value="Trigger_fac_ribosome-bd_sf"/>
</dbReference>
<evidence type="ECO:0000259" key="7">
    <source>
        <dbReference type="Pfam" id="PF00254"/>
    </source>
</evidence>
<dbReference type="Pfam" id="PF05698">
    <property type="entry name" value="Trigger_C"/>
    <property type="match status" value="1"/>
</dbReference>
<accession>B1X4K8</accession>
<organism evidence="10">
    <name type="scientific">Paulinella chromatophora</name>
    <dbReference type="NCBI Taxonomy" id="39717"/>
    <lineage>
        <taxon>Eukaryota</taxon>
        <taxon>Sar</taxon>
        <taxon>Rhizaria</taxon>
        <taxon>Cercozoa</taxon>
        <taxon>Imbricatea</taxon>
        <taxon>Silicofilosea</taxon>
        <taxon>Euglyphida</taxon>
        <taxon>Paulinellidae</taxon>
        <taxon>Paulinella</taxon>
    </lineage>
</organism>
<dbReference type="EC" id="5.2.1.8" evidence="3"/>
<geneLocation type="organellar chromatophore" evidence="10"/>
<comment type="catalytic activity">
    <reaction evidence="1">
        <text>[protein]-peptidylproline (omega=180) = [protein]-peptidylproline (omega=0)</text>
        <dbReference type="Rhea" id="RHEA:16237"/>
        <dbReference type="Rhea" id="RHEA-COMP:10747"/>
        <dbReference type="Rhea" id="RHEA-COMP:10748"/>
        <dbReference type="ChEBI" id="CHEBI:83833"/>
        <dbReference type="ChEBI" id="CHEBI:83834"/>
        <dbReference type="EC" id="5.2.1.8"/>
    </reaction>
</comment>
<dbReference type="Pfam" id="PF05697">
    <property type="entry name" value="Trigger_N"/>
    <property type="match status" value="1"/>
</dbReference>
<evidence type="ECO:0000256" key="4">
    <source>
        <dbReference type="ARBA" id="ARBA00023110"/>
    </source>
</evidence>
<protein>
    <recommendedName>
        <fullName evidence="3">peptidylprolyl isomerase</fullName>
        <ecNumber evidence="3">5.2.1.8</ecNumber>
    </recommendedName>
</protein>
<feature type="domain" description="Trigger factor ribosome-binding bacterial" evidence="8">
    <location>
        <begin position="7"/>
        <end position="140"/>
    </location>
</feature>
<evidence type="ECO:0000256" key="3">
    <source>
        <dbReference type="ARBA" id="ARBA00013194"/>
    </source>
</evidence>
<dbReference type="InterPro" id="IPR001179">
    <property type="entry name" value="PPIase_FKBP_dom"/>
</dbReference>
<dbReference type="EMBL" id="CP000815">
    <property type="protein sequence ID" value="ACB42877.1"/>
    <property type="molecule type" value="Genomic_DNA"/>
</dbReference>
<evidence type="ECO:0000256" key="2">
    <source>
        <dbReference type="ARBA" id="ARBA00005464"/>
    </source>
</evidence>
<keyword evidence="5" id="KW-0143">Chaperone</keyword>
<dbReference type="SUPFAM" id="SSF54534">
    <property type="entry name" value="FKBP-like"/>
    <property type="match status" value="1"/>
</dbReference>
<dbReference type="PANTHER" id="PTHR30560:SF3">
    <property type="entry name" value="TRIGGER FACTOR-LIKE PROTEIN TIG, CHLOROPLASTIC"/>
    <property type="match status" value="1"/>
</dbReference>
<dbReference type="GO" id="GO:0003755">
    <property type="term" value="F:peptidyl-prolyl cis-trans isomerase activity"/>
    <property type="evidence" value="ECO:0007669"/>
    <property type="project" value="UniProtKB-KW"/>
</dbReference>
<proteinExistence type="inferred from homology"/>
<dbReference type="GO" id="GO:0044183">
    <property type="term" value="F:protein folding chaperone"/>
    <property type="evidence" value="ECO:0007669"/>
    <property type="project" value="TreeGrafter"/>
</dbReference>
<keyword evidence="4" id="KW-0697">Rotamase</keyword>
<dbReference type="Gene3D" id="3.10.50.40">
    <property type="match status" value="1"/>
</dbReference>
<evidence type="ECO:0000256" key="1">
    <source>
        <dbReference type="ARBA" id="ARBA00000971"/>
    </source>
</evidence>
<dbReference type="SUPFAM" id="SSF102735">
    <property type="entry name" value="Trigger factor ribosome-binding domain"/>
    <property type="match status" value="1"/>
</dbReference>
<evidence type="ECO:0000259" key="9">
    <source>
        <dbReference type="Pfam" id="PF05698"/>
    </source>
</evidence>
<dbReference type="SUPFAM" id="SSF109998">
    <property type="entry name" value="Triger factor/SurA peptide-binding domain-like"/>
    <property type="match status" value="1"/>
</dbReference>
<dbReference type="PIRSF" id="PIRSF003095">
    <property type="entry name" value="Trigger_factor"/>
    <property type="match status" value="1"/>
</dbReference>
<evidence type="ECO:0000259" key="8">
    <source>
        <dbReference type="Pfam" id="PF05697"/>
    </source>
</evidence>
<name>B1X4K8_PAUCH</name>
<dbReference type="NCBIfam" id="TIGR00115">
    <property type="entry name" value="tig"/>
    <property type="match status" value="1"/>
</dbReference>
<dbReference type="InterPro" id="IPR008880">
    <property type="entry name" value="Trigger_fac_C"/>
</dbReference>
<dbReference type="GO" id="GO:0043022">
    <property type="term" value="F:ribosome binding"/>
    <property type="evidence" value="ECO:0007669"/>
    <property type="project" value="TreeGrafter"/>
</dbReference>
<dbReference type="Gene3D" id="1.10.3120.10">
    <property type="entry name" value="Trigger factor, C-terminal domain"/>
    <property type="match status" value="1"/>
</dbReference>
<comment type="similarity">
    <text evidence="2">Belongs to the FKBP-type PPIase family. Tig subfamily.</text>
</comment>
<evidence type="ECO:0000256" key="5">
    <source>
        <dbReference type="ARBA" id="ARBA00023186"/>
    </source>
</evidence>
<dbReference type="InterPro" id="IPR027304">
    <property type="entry name" value="Trigger_fact/SurA_dom_sf"/>
</dbReference>